<feature type="domain" description="Spore germination protein N-terminal" evidence="9">
    <location>
        <begin position="25"/>
        <end position="203"/>
    </location>
</feature>
<evidence type="ECO:0000256" key="5">
    <source>
        <dbReference type="ARBA" id="ARBA00023136"/>
    </source>
</evidence>
<evidence type="ECO:0000313" key="10">
    <source>
        <dbReference type="EMBL" id="MCQ1530156.1"/>
    </source>
</evidence>
<protein>
    <submittedName>
        <fullName evidence="10">Ger(X)C family spore germination protein</fullName>
    </submittedName>
</protein>
<dbReference type="Gene3D" id="3.30.300.210">
    <property type="entry name" value="Nutrient germinant receptor protein C, domain 3"/>
    <property type="match status" value="1"/>
</dbReference>
<evidence type="ECO:0000259" key="9">
    <source>
        <dbReference type="Pfam" id="PF25198"/>
    </source>
</evidence>
<dbReference type="PANTHER" id="PTHR35789:SF1">
    <property type="entry name" value="SPORE GERMINATION PROTEIN B3"/>
    <property type="match status" value="1"/>
</dbReference>
<evidence type="ECO:0000313" key="11">
    <source>
        <dbReference type="Proteomes" id="UP001651880"/>
    </source>
</evidence>
<evidence type="ECO:0000256" key="7">
    <source>
        <dbReference type="ARBA" id="ARBA00023288"/>
    </source>
</evidence>
<comment type="caution">
    <text evidence="10">The sequence shown here is derived from an EMBL/GenBank/DDBJ whole genome shotgun (WGS) entry which is preliminary data.</text>
</comment>
<dbReference type="InterPro" id="IPR038501">
    <property type="entry name" value="Spore_GerAC_C_sf"/>
</dbReference>
<evidence type="ECO:0000256" key="6">
    <source>
        <dbReference type="ARBA" id="ARBA00023139"/>
    </source>
</evidence>
<evidence type="ECO:0000256" key="1">
    <source>
        <dbReference type="ARBA" id="ARBA00004635"/>
    </source>
</evidence>
<gene>
    <name evidence="10" type="ORF">LJD61_11435</name>
</gene>
<dbReference type="InterPro" id="IPR008844">
    <property type="entry name" value="Spore_GerAC-like"/>
</dbReference>
<keyword evidence="4" id="KW-0732">Signal</keyword>
<feature type="domain" description="Spore germination GerAC-like C-terminal" evidence="8">
    <location>
        <begin position="223"/>
        <end position="385"/>
    </location>
</feature>
<comment type="subcellular location">
    <subcellularLocation>
        <location evidence="1">Membrane</location>
        <topology evidence="1">Lipid-anchor</topology>
    </subcellularLocation>
</comment>
<keyword evidence="6" id="KW-0564">Palmitate</keyword>
<evidence type="ECO:0000259" key="8">
    <source>
        <dbReference type="Pfam" id="PF05504"/>
    </source>
</evidence>
<dbReference type="EMBL" id="JAJEKE010000009">
    <property type="protein sequence ID" value="MCQ1530156.1"/>
    <property type="molecule type" value="Genomic_DNA"/>
</dbReference>
<dbReference type="InterPro" id="IPR046953">
    <property type="entry name" value="Spore_GerAC-like_C"/>
</dbReference>
<keyword evidence="11" id="KW-1185">Reference proteome</keyword>
<evidence type="ECO:0000256" key="3">
    <source>
        <dbReference type="ARBA" id="ARBA00022544"/>
    </source>
</evidence>
<reference evidence="10 11" key="1">
    <citation type="submission" date="2021-10" db="EMBL/GenBank/DDBJ databases">
        <title>Lutispora strain m25 sp. nov., a thermophilic, non-spore-forming bacterium isolated from a lab-scale methanogenic bioreactor digesting anaerobic sludge.</title>
        <authorList>
            <person name="El Houari A."/>
            <person name="Mcdonald J."/>
        </authorList>
    </citation>
    <scope>NUCLEOTIDE SEQUENCE [LARGE SCALE GENOMIC DNA]</scope>
    <source>
        <strain evidence="11">m25</strain>
    </source>
</reference>
<dbReference type="NCBIfam" id="TIGR02887">
    <property type="entry name" value="spore_ger_x_C"/>
    <property type="match status" value="1"/>
</dbReference>
<organism evidence="10 11">
    <name type="scientific">Lutispora saccharofermentans</name>
    <dbReference type="NCBI Taxonomy" id="3024236"/>
    <lineage>
        <taxon>Bacteria</taxon>
        <taxon>Bacillati</taxon>
        <taxon>Bacillota</taxon>
        <taxon>Clostridia</taxon>
        <taxon>Lutisporales</taxon>
        <taxon>Lutisporaceae</taxon>
        <taxon>Lutispora</taxon>
    </lineage>
</organism>
<keyword evidence="5" id="KW-0472">Membrane</keyword>
<evidence type="ECO:0000256" key="4">
    <source>
        <dbReference type="ARBA" id="ARBA00022729"/>
    </source>
</evidence>
<keyword evidence="3" id="KW-0309">Germination</keyword>
<dbReference type="Pfam" id="PF25198">
    <property type="entry name" value="Spore_GerAC_N"/>
    <property type="match status" value="1"/>
</dbReference>
<dbReference type="RefSeq" id="WP_255227673.1">
    <property type="nucleotide sequence ID" value="NZ_JAJEKE010000009.1"/>
</dbReference>
<name>A0ABT1NG72_9FIRM</name>
<dbReference type="PANTHER" id="PTHR35789">
    <property type="entry name" value="SPORE GERMINATION PROTEIN B3"/>
    <property type="match status" value="1"/>
</dbReference>
<dbReference type="InterPro" id="IPR057336">
    <property type="entry name" value="GerAC_N"/>
</dbReference>
<keyword evidence="7" id="KW-0449">Lipoprotein</keyword>
<accession>A0ABT1NG72</accession>
<sequence length="400" mass="44886">MKKLTVLIFISLFLTAGCTKYNFGRTEINKILFVNAVGIDKAEDGSDDIIVSSATKNIKPASGSIGESSDSKTKANILTSRGATNAEAIRNLSAFSDKRVFYGHAEYILVGENAAKDDMLKYIDLFNRDHEIRLNSKVLIVKGNTALCALREIGNEDIFVGDLLESLLSNKDKLSISDEIHIVDTMNMFDYPYMSPYIPCIEIVSGNYEDSGEQSNIDRLKLSGFALFKGEKLFGYITDRMARGFNWVRGKIRSGIIVVKEPGGQSVSLEITESKTKIIPKLTGGKLSIAINIRLSTNVISIKGTKNIFKKDILDYLENQQEETVKKEAEDILSFAKENNMDIFPISYEVYRKYPVLWESIKNDWNKIFPDLKISVNIDSVINRTYDIEEPIRSGYGVEK</sequence>
<dbReference type="Pfam" id="PF05504">
    <property type="entry name" value="Spore_GerAC"/>
    <property type="match status" value="1"/>
</dbReference>
<dbReference type="Proteomes" id="UP001651880">
    <property type="component" value="Unassembled WGS sequence"/>
</dbReference>
<proteinExistence type="inferred from homology"/>
<dbReference type="PROSITE" id="PS51257">
    <property type="entry name" value="PROKAR_LIPOPROTEIN"/>
    <property type="match status" value="1"/>
</dbReference>
<evidence type="ECO:0000256" key="2">
    <source>
        <dbReference type="ARBA" id="ARBA00007886"/>
    </source>
</evidence>
<comment type="similarity">
    <text evidence="2">Belongs to the GerABKC lipoprotein family.</text>
</comment>